<gene>
    <name evidence="1" type="ORF">CLFO_17730</name>
</gene>
<dbReference type="Proteomes" id="UP000192478">
    <property type="component" value="Chromosome"/>
</dbReference>
<protein>
    <submittedName>
        <fullName evidence="1">Uncharacterized protein</fullName>
    </submittedName>
</protein>
<sequence>MSIILDDNFKKWLFFNVYRDLQNVVFARCVGFGVLCVVKQRKDYQSYHNDKTALSQEDIAKQSVQDRTTIKK</sequence>
<dbReference type="EMBL" id="CP020559">
    <property type="protein sequence ID" value="ARE87373.1"/>
    <property type="molecule type" value="Genomic_DNA"/>
</dbReference>
<proteinExistence type="predicted"/>
<organism evidence="1 2">
    <name type="scientific">Clostridium formicaceticum</name>
    <dbReference type="NCBI Taxonomy" id="1497"/>
    <lineage>
        <taxon>Bacteria</taxon>
        <taxon>Bacillati</taxon>
        <taxon>Bacillota</taxon>
        <taxon>Clostridia</taxon>
        <taxon>Eubacteriales</taxon>
        <taxon>Clostridiaceae</taxon>
        <taxon>Clostridium</taxon>
    </lineage>
</organism>
<dbReference type="AlphaFoldDB" id="A0AAC9WG01"/>
<reference evidence="1 2" key="1">
    <citation type="submission" date="2017-03" db="EMBL/GenBank/DDBJ databases">
        <title>Complete sequence of Clostridium formicaceticum DSM 92.</title>
        <authorList>
            <person name="Poehlein A."/>
            <person name="Karl M."/>
            <person name="Bengelsdorf F.R."/>
            <person name="Duerre P."/>
            <person name="Daniel R."/>
        </authorList>
    </citation>
    <scope>NUCLEOTIDE SEQUENCE [LARGE SCALE GENOMIC DNA]</scope>
    <source>
        <strain evidence="1 2">DSM 92</strain>
    </source>
</reference>
<evidence type="ECO:0000313" key="2">
    <source>
        <dbReference type="Proteomes" id="UP000192478"/>
    </source>
</evidence>
<accession>A0AAC9WG01</accession>
<name>A0AAC9WG01_9CLOT</name>
<evidence type="ECO:0000313" key="1">
    <source>
        <dbReference type="EMBL" id="ARE87373.1"/>
    </source>
</evidence>